<dbReference type="InterPro" id="IPR002477">
    <property type="entry name" value="Peptidoglycan-bd-like"/>
</dbReference>
<dbReference type="EMBL" id="AP025592">
    <property type="protein sequence ID" value="BDG08695.1"/>
    <property type="molecule type" value="Genomic_DNA"/>
</dbReference>
<organism evidence="3 4">
    <name type="scientific">Anaeromyxobacter paludicola</name>
    <dbReference type="NCBI Taxonomy" id="2918171"/>
    <lineage>
        <taxon>Bacteria</taxon>
        <taxon>Pseudomonadati</taxon>
        <taxon>Myxococcota</taxon>
        <taxon>Myxococcia</taxon>
        <taxon>Myxococcales</taxon>
        <taxon>Cystobacterineae</taxon>
        <taxon>Anaeromyxobacteraceae</taxon>
        <taxon>Anaeromyxobacter</taxon>
    </lineage>
</organism>
<feature type="region of interest" description="Disordered" evidence="1">
    <location>
        <begin position="98"/>
        <end position="178"/>
    </location>
</feature>
<gene>
    <name evidence="3" type="ORF">AMPC_18080</name>
</gene>
<proteinExistence type="predicted"/>
<name>A0ABM7XA33_9BACT</name>
<evidence type="ECO:0000259" key="2">
    <source>
        <dbReference type="Pfam" id="PF01471"/>
    </source>
</evidence>
<feature type="region of interest" description="Disordered" evidence="1">
    <location>
        <begin position="19"/>
        <end position="48"/>
    </location>
</feature>
<feature type="domain" description="Peptidoglycan binding-like" evidence="2">
    <location>
        <begin position="49"/>
        <end position="103"/>
    </location>
</feature>
<keyword evidence="4" id="KW-1185">Reference proteome</keyword>
<dbReference type="InterPro" id="IPR036365">
    <property type="entry name" value="PGBD-like_sf"/>
</dbReference>
<evidence type="ECO:0000313" key="4">
    <source>
        <dbReference type="Proteomes" id="UP001162734"/>
    </source>
</evidence>
<reference evidence="4" key="1">
    <citation type="journal article" date="2022" name="Int. J. Syst. Evol. Microbiol.">
        <title>Anaeromyxobacter oryzae sp. nov., Anaeromyxobacter diazotrophicus sp. nov. and Anaeromyxobacter paludicola sp. nov., isolated from paddy soils.</title>
        <authorList>
            <person name="Itoh H."/>
            <person name="Xu Z."/>
            <person name="Mise K."/>
            <person name="Masuda Y."/>
            <person name="Ushijima N."/>
            <person name="Hayakawa C."/>
            <person name="Shiratori Y."/>
            <person name="Senoo K."/>
        </authorList>
    </citation>
    <scope>NUCLEOTIDE SEQUENCE [LARGE SCALE GENOMIC DNA]</scope>
    <source>
        <strain evidence="4">Red630</strain>
    </source>
</reference>
<evidence type="ECO:0000256" key="1">
    <source>
        <dbReference type="SAM" id="MobiDB-lite"/>
    </source>
</evidence>
<accession>A0ABM7XA33</accession>
<feature type="compositionally biased region" description="Low complexity" evidence="1">
    <location>
        <begin position="155"/>
        <end position="178"/>
    </location>
</feature>
<dbReference type="Pfam" id="PF01471">
    <property type="entry name" value="PG_binding_1"/>
    <property type="match status" value="1"/>
</dbReference>
<sequence length="178" mass="18692">MKRMLQVLALAAPLVACSSREKSYSDTSMQSASAAEPRSEVARPSDLSAEQVRLVQRALSDKGFATDLNGSWDDRTKSALMSFQRSVNLAPTGNVNAQTAEALGLDPQQVMPVRGQGTQSDDTGSMHDPQKNDSNTRPGTEGSVGGTPQPPGSMAPPSTSPSTPDTTTPGSSGEYHEK</sequence>
<evidence type="ECO:0000313" key="3">
    <source>
        <dbReference type="EMBL" id="BDG08695.1"/>
    </source>
</evidence>
<dbReference type="RefSeq" id="WP_248345887.1">
    <property type="nucleotide sequence ID" value="NZ_AP025592.1"/>
</dbReference>
<dbReference type="SUPFAM" id="SSF47090">
    <property type="entry name" value="PGBD-like"/>
    <property type="match status" value="1"/>
</dbReference>
<dbReference type="InterPro" id="IPR036366">
    <property type="entry name" value="PGBDSf"/>
</dbReference>
<dbReference type="Gene3D" id="1.10.101.10">
    <property type="entry name" value="PGBD-like superfamily/PGBD"/>
    <property type="match status" value="1"/>
</dbReference>
<protein>
    <recommendedName>
        <fullName evidence="2">Peptidoglycan binding-like domain-containing protein</fullName>
    </recommendedName>
</protein>
<dbReference type="Proteomes" id="UP001162734">
    <property type="component" value="Chromosome"/>
</dbReference>